<evidence type="ECO:0000256" key="2">
    <source>
        <dbReference type="ARBA" id="ARBA00023015"/>
    </source>
</evidence>
<gene>
    <name evidence="7" type="ORF">SAMN04488126_101230</name>
</gene>
<evidence type="ECO:0000256" key="1">
    <source>
        <dbReference type="ARBA" id="ARBA00010641"/>
    </source>
</evidence>
<keyword evidence="2" id="KW-0805">Transcription regulation</keyword>
<sequence>MEEGLGVFLSTKLEKLYKTLRKMGANKEDAEDIIQETAYRFILYIDGIDINYSEAWLHRVAINQFYDLMKKRKTIRGYLENIKIEDLLDYHTPEQVVLDIESRQKINKWFDNISRKNKEMILLKYVAGLSLKEIAMIYKTTDKSVKTQLARSRTKLKRLIRWEEKV</sequence>
<proteinExistence type="inferred from homology"/>
<dbReference type="NCBIfam" id="TIGR02937">
    <property type="entry name" value="sigma70-ECF"/>
    <property type="match status" value="1"/>
</dbReference>
<keyword evidence="3" id="KW-0731">Sigma factor</keyword>
<evidence type="ECO:0000259" key="5">
    <source>
        <dbReference type="Pfam" id="PF04542"/>
    </source>
</evidence>
<dbReference type="Pfam" id="PF04542">
    <property type="entry name" value="Sigma70_r2"/>
    <property type="match status" value="1"/>
</dbReference>
<dbReference type="GO" id="GO:0003677">
    <property type="term" value="F:DNA binding"/>
    <property type="evidence" value="ECO:0007669"/>
    <property type="project" value="InterPro"/>
</dbReference>
<dbReference type="AlphaFoldDB" id="A0A1G6Y0B1"/>
<accession>A0A1G6Y0B1</accession>
<dbReference type="Proteomes" id="UP000198823">
    <property type="component" value="Unassembled WGS sequence"/>
</dbReference>
<keyword evidence="4" id="KW-0804">Transcription</keyword>
<dbReference type="InterPro" id="IPR039425">
    <property type="entry name" value="RNA_pol_sigma-70-like"/>
</dbReference>
<name>A0A1G6Y0B1_9BACL</name>
<feature type="domain" description="RNA polymerase sigma-70 region 2" evidence="5">
    <location>
        <begin position="14"/>
        <end position="73"/>
    </location>
</feature>
<dbReference type="SUPFAM" id="SSF88659">
    <property type="entry name" value="Sigma3 and sigma4 domains of RNA polymerase sigma factors"/>
    <property type="match status" value="1"/>
</dbReference>
<evidence type="ECO:0000313" key="7">
    <source>
        <dbReference type="EMBL" id="SDD83075.1"/>
    </source>
</evidence>
<evidence type="ECO:0000256" key="4">
    <source>
        <dbReference type="ARBA" id="ARBA00023163"/>
    </source>
</evidence>
<evidence type="ECO:0000313" key="8">
    <source>
        <dbReference type="Proteomes" id="UP000198823"/>
    </source>
</evidence>
<evidence type="ECO:0000256" key="3">
    <source>
        <dbReference type="ARBA" id="ARBA00023082"/>
    </source>
</evidence>
<comment type="similarity">
    <text evidence="1">Belongs to the sigma-70 factor family. ECF subfamily.</text>
</comment>
<dbReference type="InterPro" id="IPR013325">
    <property type="entry name" value="RNA_pol_sigma_r2"/>
</dbReference>
<dbReference type="EMBL" id="FNAR01000001">
    <property type="protein sequence ID" value="SDD83075.1"/>
    <property type="molecule type" value="Genomic_DNA"/>
</dbReference>
<dbReference type="InterPro" id="IPR013324">
    <property type="entry name" value="RNA_pol_sigma_r3/r4-like"/>
</dbReference>
<dbReference type="PANTHER" id="PTHR43133:SF51">
    <property type="entry name" value="RNA POLYMERASE SIGMA FACTOR"/>
    <property type="match status" value="1"/>
</dbReference>
<dbReference type="GO" id="GO:0006352">
    <property type="term" value="P:DNA-templated transcription initiation"/>
    <property type="evidence" value="ECO:0007669"/>
    <property type="project" value="InterPro"/>
</dbReference>
<dbReference type="InterPro" id="IPR036388">
    <property type="entry name" value="WH-like_DNA-bd_sf"/>
</dbReference>
<dbReference type="InterPro" id="IPR013249">
    <property type="entry name" value="RNA_pol_sigma70_r4_t2"/>
</dbReference>
<dbReference type="RefSeq" id="WP_092093398.1">
    <property type="nucleotide sequence ID" value="NZ_FNAR01000001.1"/>
</dbReference>
<protein>
    <submittedName>
        <fullName evidence="7">RNA polymerase sigma-70 factor, ECF subfamily</fullName>
    </submittedName>
</protein>
<evidence type="ECO:0000259" key="6">
    <source>
        <dbReference type="Pfam" id="PF08281"/>
    </source>
</evidence>
<dbReference type="PANTHER" id="PTHR43133">
    <property type="entry name" value="RNA POLYMERASE ECF-TYPE SIGMA FACTO"/>
    <property type="match status" value="1"/>
</dbReference>
<dbReference type="GO" id="GO:0016987">
    <property type="term" value="F:sigma factor activity"/>
    <property type="evidence" value="ECO:0007669"/>
    <property type="project" value="UniProtKB-KW"/>
</dbReference>
<feature type="domain" description="RNA polymerase sigma factor 70 region 4 type 2" evidence="6">
    <location>
        <begin position="114"/>
        <end position="156"/>
    </location>
</feature>
<dbReference type="STRING" id="426756.SAMN04488126_101230"/>
<dbReference type="Gene3D" id="1.10.10.10">
    <property type="entry name" value="Winged helix-like DNA-binding domain superfamily/Winged helix DNA-binding domain"/>
    <property type="match status" value="1"/>
</dbReference>
<dbReference type="SUPFAM" id="SSF88946">
    <property type="entry name" value="Sigma2 domain of RNA polymerase sigma factors"/>
    <property type="match status" value="1"/>
</dbReference>
<dbReference type="InterPro" id="IPR014284">
    <property type="entry name" value="RNA_pol_sigma-70_dom"/>
</dbReference>
<dbReference type="OrthoDB" id="9784984at2"/>
<reference evidence="7 8" key="1">
    <citation type="submission" date="2016-10" db="EMBL/GenBank/DDBJ databases">
        <authorList>
            <person name="de Groot N.N."/>
        </authorList>
    </citation>
    <scope>NUCLEOTIDE SEQUENCE [LARGE SCALE GENOMIC DNA]</scope>
    <source>
        <strain evidence="7 8">CGMCC 1.6762</strain>
    </source>
</reference>
<dbReference type="InterPro" id="IPR007627">
    <property type="entry name" value="RNA_pol_sigma70_r2"/>
</dbReference>
<dbReference type="Pfam" id="PF08281">
    <property type="entry name" value="Sigma70_r4_2"/>
    <property type="match status" value="1"/>
</dbReference>
<dbReference type="Gene3D" id="1.10.1740.10">
    <property type="match status" value="1"/>
</dbReference>
<organism evidence="7 8">
    <name type="scientific">Bhargavaea beijingensis</name>
    <dbReference type="NCBI Taxonomy" id="426756"/>
    <lineage>
        <taxon>Bacteria</taxon>
        <taxon>Bacillati</taxon>
        <taxon>Bacillota</taxon>
        <taxon>Bacilli</taxon>
        <taxon>Bacillales</taxon>
        <taxon>Caryophanaceae</taxon>
        <taxon>Bhargavaea</taxon>
    </lineage>
</organism>